<feature type="transmembrane region" description="Helical" evidence="1">
    <location>
        <begin position="338"/>
        <end position="364"/>
    </location>
</feature>
<dbReference type="GO" id="GO:0005886">
    <property type="term" value="C:plasma membrane"/>
    <property type="evidence" value="ECO:0007669"/>
    <property type="project" value="TreeGrafter"/>
</dbReference>
<evidence type="ECO:0000259" key="2">
    <source>
        <dbReference type="Pfam" id="PF12704"/>
    </source>
</evidence>
<dbReference type="KEGG" id="spoa:EQM13_07590"/>
<keyword evidence="1" id="KW-1133">Transmembrane helix</keyword>
<organism evidence="3 4">
    <name type="scientific">Acidilutibacter cellobiosedens</name>
    <dbReference type="NCBI Taxonomy" id="2507161"/>
    <lineage>
        <taxon>Bacteria</taxon>
        <taxon>Bacillati</taxon>
        <taxon>Bacillota</taxon>
        <taxon>Tissierellia</taxon>
        <taxon>Tissierellales</taxon>
        <taxon>Acidilutibacteraceae</taxon>
        <taxon>Acidilutibacter</taxon>
    </lineage>
</organism>
<dbReference type="OrthoDB" id="2505986at2"/>
<dbReference type="AlphaFoldDB" id="A0A410QBY3"/>
<accession>A0A410QBY3</accession>
<gene>
    <name evidence="3" type="ORF">EQM13_07590</name>
</gene>
<feature type="domain" description="MacB-like periplasmic core" evidence="2">
    <location>
        <begin position="5"/>
        <end position="162"/>
    </location>
</feature>
<protein>
    <recommendedName>
        <fullName evidence="2">MacB-like periplasmic core domain-containing protein</fullName>
    </recommendedName>
</protein>
<dbReference type="InterPro" id="IPR025857">
    <property type="entry name" value="MacB_PCD"/>
</dbReference>
<keyword evidence="4" id="KW-1185">Reference proteome</keyword>
<reference evidence="4" key="1">
    <citation type="submission" date="2019-01" db="EMBL/GenBank/DDBJ databases">
        <title>Draft genomes of a novel of Sporanaerobacter strains.</title>
        <authorList>
            <person name="Ma S."/>
        </authorList>
    </citation>
    <scope>NUCLEOTIDE SEQUENCE [LARGE SCALE GENOMIC DNA]</scope>
    <source>
        <strain evidence="4">NJN-17</strain>
    </source>
</reference>
<dbReference type="Proteomes" id="UP000287969">
    <property type="component" value="Chromosome"/>
</dbReference>
<dbReference type="EMBL" id="CP035282">
    <property type="protein sequence ID" value="QAT61450.1"/>
    <property type="molecule type" value="Genomic_DNA"/>
</dbReference>
<keyword evidence="1" id="KW-0472">Membrane</keyword>
<feature type="transmembrane region" description="Helical" evidence="1">
    <location>
        <begin position="222"/>
        <end position="243"/>
    </location>
</feature>
<dbReference type="Pfam" id="PF12704">
    <property type="entry name" value="MacB_PCD"/>
    <property type="match status" value="1"/>
</dbReference>
<feature type="transmembrane region" description="Helical" evidence="1">
    <location>
        <begin position="280"/>
        <end position="301"/>
    </location>
</feature>
<dbReference type="PANTHER" id="PTHR30572">
    <property type="entry name" value="MEMBRANE COMPONENT OF TRANSPORTER-RELATED"/>
    <property type="match status" value="1"/>
</dbReference>
<name>A0A410QBY3_9FIRM</name>
<evidence type="ECO:0000256" key="1">
    <source>
        <dbReference type="SAM" id="Phobius"/>
    </source>
</evidence>
<dbReference type="InterPro" id="IPR050250">
    <property type="entry name" value="Macrolide_Exporter_MacB"/>
</dbReference>
<sequence length="374" mass="43459">MIKKIGAVSCIVLLILLIVFQIHVINSFESLPERAEIFLIDDDGRKFSTEDIEPLNQDFLISRIKERNISVGKNKISVILTDENYPNFWNFDMARGKWFSENKDEAVISNNLAEKLFHTEDAVGKEIDLGDVSYTVSGVYEEKDLYKKAASERERIYVPLNSNFDEGNTDVSVFFATGKKGECEKFFAERFAEKFSLYTGAENYKDYEIKDMTRNKDIISQFLTGYVFIVQLLLFIFICRLFIRDFGLCFDKYRKASEKQYLGEIVSENTTEILITAIKWTVMVFASIFLVRKIIGFQFYVPGKYLPPDYVFDFKFYSGIFSQKSEISSMFLSDYKNLYINVFHLCTVISASEIFLSLVLYLVLWKKIFSRRAA</sequence>
<evidence type="ECO:0000313" key="3">
    <source>
        <dbReference type="EMBL" id="QAT61450.1"/>
    </source>
</evidence>
<evidence type="ECO:0000313" key="4">
    <source>
        <dbReference type="Proteomes" id="UP000287969"/>
    </source>
</evidence>
<dbReference type="RefSeq" id="WP_128752366.1">
    <property type="nucleotide sequence ID" value="NZ_CP035282.1"/>
</dbReference>
<keyword evidence="1" id="KW-0812">Transmembrane</keyword>
<proteinExistence type="predicted"/>
<dbReference type="PANTHER" id="PTHR30572:SF4">
    <property type="entry name" value="ABC TRANSPORTER PERMEASE YTRF"/>
    <property type="match status" value="1"/>
</dbReference>
<dbReference type="GO" id="GO:0022857">
    <property type="term" value="F:transmembrane transporter activity"/>
    <property type="evidence" value="ECO:0007669"/>
    <property type="project" value="TreeGrafter"/>
</dbReference>